<proteinExistence type="predicted"/>
<feature type="region of interest" description="Disordered" evidence="1">
    <location>
        <begin position="16"/>
        <end position="62"/>
    </location>
</feature>
<sequence>MASVASQSSQCCVRRIGGQEPRPCSTPRWPSGSLTDGELYLTPKPDLTSGTSPNQPTAQDKVAAEVADWMAGEETD</sequence>
<dbReference type="Proteomes" id="UP001286313">
    <property type="component" value="Unassembled WGS sequence"/>
</dbReference>
<gene>
    <name evidence="2" type="ORF">Pcinc_015835</name>
</gene>
<feature type="compositionally biased region" description="Polar residues" evidence="1">
    <location>
        <begin position="48"/>
        <end position="58"/>
    </location>
</feature>
<evidence type="ECO:0000313" key="2">
    <source>
        <dbReference type="EMBL" id="KAK3879612.1"/>
    </source>
</evidence>
<name>A0AAE1FS99_PETCI</name>
<dbReference type="AlphaFoldDB" id="A0AAE1FS99"/>
<keyword evidence="3" id="KW-1185">Reference proteome</keyword>
<protein>
    <submittedName>
        <fullName evidence="2">Uncharacterized protein</fullName>
    </submittedName>
</protein>
<accession>A0AAE1FS99</accession>
<reference evidence="2" key="1">
    <citation type="submission" date="2023-10" db="EMBL/GenBank/DDBJ databases">
        <title>Genome assemblies of two species of porcelain crab, Petrolisthes cinctipes and Petrolisthes manimaculis (Anomura: Porcellanidae).</title>
        <authorList>
            <person name="Angst P."/>
        </authorList>
    </citation>
    <scope>NUCLEOTIDE SEQUENCE</scope>
    <source>
        <strain evidence="2">PB745_01</strain>
        <tissue evidence="2">Gill</tissue>
    </source>
</reference>
<evidence type="ECO:0000313" key="3">
    <source>
        <dbReference type="Proteomes" id="UP001286313"/>
    </source>
</evidence>
<evidence type="ECO:0000256" key="1">
    <source>
        <dbReference type="SAM" id="MobiDB-lite"/>
    </source>
</evidence>
<comment type="caution">
    <text evidence="2">The sequence shown here is derived from an EMBL/GenBank/DDBJ whole genome shotgun (WGS) entry which is preliminary data.</text>
</comment>
<dbReference type="EMBL" id="JAWQEG010001423">
    <property type="protein sequence ID" value="KAK3879612.1"/>
    <property type="molecule type" value="Genomic_DNA"/>
</dbReference>
<organism evidence="2 3">
    <name type="scientific">Petrolisthes cinctipes</name>
    <name type="common">Flat porcelain crab</name>
    <dbReference type="NCBI Taxonomy" id="88211"/>
    <lineage>
        <taxon>Eukaryota</taxon>
        <taxon>Metazoa</taxon>
        <taxon>Ecdysozoa</taxon>
        <taxon>Arthropoda</taxon>
        <taxon>Crustacea</taxon>
        <taxon>Multicrustacea</taxon>
        <taxon>Malacostraca</taxon>
        <taxon>Eumalacostraca</taxon>
        <taxon>Eucarida</taxon>
        <taxon>Decapoda</taxon>
        <taxon>Pleocyemata</taxon>
        <taxon>Anomura</taxon>
        <taxon>Galatheoidea</taxon>
        <taxon>Porcellanidae</taxon>
        <taxon>Petrolisthes</taxon>
    </lineage>
</organism>